<gene>
    <name evidence="3" type="ORF">CMQ_1178</name>
</gene>
<accession>F0XDJ5</accession>
<name>F0XDJ5_GROCL</name>
<evidence type="ECO:0000313" key="3">
    <source>
        <dbReference type="EMBL" id="EFX04250.1"/>
    </source>
</evidence>
<dbReference type="STRING" id="655863.F0XDJ5"/>
<evidence type="ECO:0000313" key="4">
    <source>
        <dbReference type="Proteomes" id="UP000007796"/>
    </source>
</evidence>
<keyword evidence="4" id="KW-1185">Reference proteome</keyword>
<reference evidence="3 4" key="1">
    <citation type="journal article" date="2011" name="Proc. Natl. Acad. Sci. U.S.A.">
        <title>Genome and transcriptome analyses of the mountain pine beetle-fungal symbiont Grosmannia clavigera, a lodgepole pine pathogen.</title>
        <authorList>
            <person name="DiGuistini S."/>
            <person name="Wang Y."/>
            <person name="Liao N.Y."/>
            <person name="Taylor G."/>
            <person name="Tanguay P."/>
            <person name="Feau N."/>
            <person name="Henrissat B."/>
            <person name="Chan S.K."/>
            <person name="Hesse-Orce U."/>
            <person name="Alamouti S.M."/>
            <person name="Tsui C.K.M."/>
            <person name="Docking R.T."/>
            <person name="Levasseur A."/>
            <person name="Haridas S."/>
            <person name="Robertson G."/>
            <person name="Birol I."/>
            <person name="Holt R.A."/>
            <person name="Marra M.A."/>
            <person name="Hamelin R.C."/>
            <person name="Hirst M."/>
            <person name="Jones S.J.M."/>
            <person name="Bohlmann J."/>
            <person name="Breuil C."/>
        </authorList>
    </citation>
    <scope>NUCLEOTIDE SEQUENCE [LARGE SCALE GENOMIC DNA]</scope>
    <source>
        <strain evidence="4">kw1407 / UAMH 11150</strain>
    </source>
</reference>
<dbReference type="Proteomes" id="UP000007796">
    <property type="component" value="Unassembled WGS sequence"/>
</dbReference>
<dbReference type="eggNOG" id="ENOG502S5QM">
    <property type="taxonomic scope" value="Eukaryota"/>
</dbReference>
<feature type="compositionally biased region" description="Low complexity" evidence="1">
    <location>
        <begin position="66"/>
        <end position="81"/>
    </location>
</feature>
<feature type="chain" id="PRO_5003262075" evidence="2">
    <location>
        <begin position="25"/>
        <end position="255"/>
    </location>
</feature>
<evidence type="ECO:0000256" key="1">
    <source>
        <dbReference type="SAM" id="MobiDB-lite"/>
    </source>
</evidence>
<dbReference type="EMBL" id="GL629765">
    <property type="protein sequence ID" value="EFX04250.1"/>
    <property type="molecule type" value="Genomic_DNA"/>
</dbReference>
<proteinExistence type="predicted"/>
<dbReference type="GeneID" id="25974027"/>
<dbReference type="AlphaFoldDB" id="F0XDJ5"/>
<dbReference type="HOGENOM" id="CLU_044725_2_0_1"/>
<feature type="region of interest" description="Disordered" evidence="1">
    <location>
        <begin position="62"/>
        <end position="103"/>
    </location>
</feature>
<organism evidence="4">
    <name type="scientific">Grosmannia clavigera (strain kw1407 / UAMH 11150)</name>
    <name type="common">Blue stain fungus</name>
    <name type="synonym">Graphiocladiella clavigera</name>
    <dbReference type="NCBI Taxonomy" id="655863"/>
    <lineage>
        <taxon>Eukaryota</taxon>
        <taxon>Fungi</taxon>
        <taxon>Dikarya</taxon>
        <taxon>Ascomycota</taxon>
        <taxon>Pezizomycotina</taxon>
        <taxon>Sordariomycetes</taxon>
        <taxon>Sordariomycetidae</taxon>
        <taxon>Ophiostomatales</taxon>
        <taxon>Ophiostomataceae</taxon>
        <taxon>Leptographium</taxon>
    </lineage>
</organism>
<evidence type="ECO:0000256" key="2">
    <source>
        <dbReference type="SAM" id="SignalP"/>
    </source>
</evidence>
<dbReference type="PANTHER" id="PTHR39599:SF2">
    <property type="entry name" value="ANCHORED PROTEIN, PUTATIVE (AFU_ORTHOLOGUE AFUA_1G09650)-RELATED"/>
    <property type="match status" value="1"/>
</dbReference>
<dbReference type="InParanoid" id="F0XDJ5"/>
<protein>
    <submittedName>
        <fullName evidence="3">GPI anchored cell wall protein</fullName>
    </submittedName>
</protein>
<dbReference type="RefSeq" id="XP_014173732.1">
    <property type="nucleotide sequence ID" value="XM_014318257.1"/>
</dbReference>
<dbReference type="PANTHER" id="PTHR39599">
    <property type="entry name" value="GPI-ANCHORED PROTEIN (EUROFUNG)-RELATED-RELATED"/>
    <property type="match status" value="1"/>
</dbReference>
<feature type="signal peptide" evidence="2">
    <location>
        <begin position="1"/>
        <end position="24"/>
    </location>
</feature>
<dbReference type="OrthoDB" id="2426396at2759"/>
<sequence>MHLGRALLGLPASLVLSLAVLAQADEQRQQPRQQHKPVAVRKMMDEGEKFFPEQYFAFEEADDHSSSSSSSSKSLGQLGSFSERRYRPPVQLRPPTNGSSPMPPPFLVPFAVHEEDYDYETELELEPAHADSALSPRAALARLQGRDWSCPTGTASCSAIGYPYSCCASGETCYEIENVGLGPVGCCPTGESCSGSVTTCGAGTTACSEADGGGCCIAGFKELPSTASAASSRPAASELLWLAAVVAVLAGSHLS</sequence>
<keyword evidence="2" id="KW-0732">Signal</keyword>